<keyword evidence="2" id="KW-1185">Reference proteome</keyword>
<name>A0A8X6MJT0_NEPPI</name>
<evidence type="ECO:0000313" key="2">
    <source>
        <dbReference type="Proteomes" id="UP000887013"/>
    </source>
</evidence>
<dbReference type="EMBL" id="BMAW01048214">
    <property type="protein sequence ID" value="GFS64773.1"/>
    <property type="molecule type" value="Genomic_DNA"/>
</dbReference>
<proteinExistence type="predicted"/>
<accession>A0A8X6MJT0</accession>
<evidence type="ECO:0000313" key="1">
    <source>
        <dbReference type="EMBL" id="GFS64773.1"/>
    </source>
</evidence>
<sequence>MYQHAQNFRLGIIKSIADFVFWLHKTPSAKERGLDVSNKSRWISSVRNISTRLQLQSSSKLALLELYFLQESLPLNHVDYMTFYLQEEV</sequence>
<protein>
    <submittedName>
        <fullName evidence="1">Uncharacterized protein</fullName>
    </submittedName>
</protein>
<dbReference type="Proteomes" id="UP000887013">
    <property type="component" value="Unassembled WGS sequence"/>
</dbReference>
<comment type="caution">
    <text evidence="1">The sequence shown here is derived from an EMBL/GenBank/DDBJ whole genome shotgun (WGS) entry which is preliminary data.</text>
</comment>
<organism evidence="1 2">
    <name type="scientific">Nephila pilipes</name>
    <name type="common">Giant wood spider</name>
    <name type="synonym">Nephila maculata</name>
    <dbReference type="NCBI Taxonomy" id="299642"/>
    <lineage>
        <taxon>Eukaryota</taxon>
        <taxon>Metazoa</taxon>
        <taxon>Ecdysozoa</taxon>
        <taxon>Arthropoda</taxon>
        <taxon>Chelicerata</taxon>
        <taxon>Arachnida</taxon>
        <taxon>Araneae</taxon>
        <taxon>Araneomorphae</taxon>
        <taxon>Entelegynae</taxon>
        <taxon>Araneoidea</taxon>
        <taxon>Nephilidae</taxon>
        <taxon>Nephila</taxon>
    </lineage>
</organism>
<gene>
    <name evidence="1" type="ORF">NPIL_139551</name>
</gene>
<dbReference type="AlphaFoldDB" id="A0A8X6MJT0"/>
<reference evidence="1" key="1">
    <citation type="submission" date="2020-08" db="EMBL/GenBank/DDBJ databases">
        <title>Multicomponent nature underlies the extraordinary mechanical properties of spider dragline silk.</title>
        <authorList>
            <person name="Kono N."/>
            <person name="Nakamura H."/>
            <person name="Mori M."/>
            <person name="Yoshida Y."/>
            <person name="Ohtoshi R."/>
            <person name="Malay A.D."/>
            <person name="Moran D.A.P."/>
            <person name="Tomita M."/>
            <person name="Numata K."/>
            <person name="Arakawa K."/>
        </authorList>
    </citation>
    <scope>NUCLEOTIDE SEQUENCE</scope>
</reference>